<protein>
    <submittedName>
        <fullName evidence="2">Phage holin family protein</fullName>
    </submittedName>
</protein>
<reference evidence="2 3" key="1">
    <citation type="submission" date="2022-10" db="EMBL/GenBank/DDBJ databases">
        <title>Defluviimonas sp. nov., isolated from ocean surface sediments.</title>
        <authorList>
            <person name="He W."/>
            <person name="Wang L."/>
            <person name="Zhang D.-F."/>
        </authorList>
    </citation>
    <scope>NUCLEOTIDE SEQUENCE [LARGE SCALE GENOMIC DNA]</scope>
    <source>
        <strain evidence="2 3">WL0050</strain>
    </source>
</reference>
<comment type="caution">
    <text evidence="2">The sequence shown here is derived from an EMBL/GenBank/DDBJ whole genome shotgun (WGS) entry which is preliminary data.</text>
</comment>
<dbReference type="Pfam" id="PF07332">
    <property type="entry name" value="Phage_holin_3_6"/>
    <property type="match status" value="1"/>
</dbReference>
<accession>A0ABT2ZND8</accession>
<dbReference type="InterPro" id="IPR009937">
    <property type="entry name" value="Phage_holin_3_6"/>
</dbReference>
<evidence type="ECO:0000313" key="3">
    <source>
        <dbReference type="Proteomes" id="UP001652564"/>
    </source>
</evidence>
<dbReference type="Proteomes" id="UP001652564">
    <property type="component" value="Unassembled WGS sequence"/>
</dbReference>
<evidence type="ECO:0000256" key="1">
    <source>
        <dbReference type="SAM" id="Phobius"/>
    </source>
</evidence>
<proteinExistence type="predicted"/>
<keyword evidence="1" id="KW-0472">Membrane</keyword>
<keyword evidence="1" id="KW-0812">Transmembrane</keyword>
<feature type="transmembrane region" description="Helical" evidence="1">
    <location>
        <begin position="46"/>
        <end position="71"/>
    </location>
</feature>
<keyword evidence="1" id="KW-1133">Transmembrane helix</keyword>
<organism evidence="2 3">
    <name type="scientific">Albidovulum litorale</name>
    <dbReference type="NCBI Taxonomy" id="2984134"/>
    <lineage>
        <taxon>Bacteria</taxon>
        <taxon>Pseudomonadati</taxon>
        <taxon>Pseudomonadota</taxon>
        <taxon>Alphaproteobacteria</taxon>
        <taxon>Rhodobacterales</taxon>
        <taxon>Paracoccaceae</taxon>
        <taxon>Albidovulum</taxon>
    </lineage>
</organism>
<name>A0ABT2ZND8_9RHOB</name>
<dbReference type="RefSeq" id="WP_263739832.1">
    <property type="nucleotide sequence ID" value="NZ_JAOWKZ010000002.1"/>
</dbReference>
<keyword evidence="3" id="KW-1185">Reference proteome</keyword>
<gene>
    <name evidence="2" type="ORF">OEZ71_10140</name>
</gene>
<feature type="transmembrane region" description="Helical" evidence="1">
    <location>
        <begin position="77"/>
        <end position="99"/>
    </location>
</feature>
<sequence length="134" mass="14130">MDAKVRSTPSLLSDAFHGITQLLRGELALARAEAEEKVRRIASGAILLLVAAAVFFVGLNVLAGAAVVALAEQGIAPGWAALIVAAGLFVIAGLLMIIGRHAFSSTNLMPRRTVTNIRRDAQTFKEALNHDTSL</sequence>
<evidence type="ECO:0000313" key="2">
    <source>
        <dbReference type="EMBL" id="MCV2872653.1"/>
    </source>
</evidence>
<dbReference type="EMBL" id="JAOWKZ010000002">
    <property type="protein sequence ID" value="MCV2872653.1"/>
    <property type="molecule type" value="Genomic_DNA"/>
</dbReference>